<evidence type="ECO:0000313" key="5">
    <source>
        <dbReference type="Proteomes" id="UP000316476"/>
    </source>
</evidence>
<feature type="transmembrane region" description="Helical" evidence="1">
    <location>
        <begin position="104"/>
        <end position="121"/>
    </location>
</feature>
<evidence type="ECO:0000259" key="3">
    <source>
        <dbReference type="Pfam" id="PF13194"/>
    </source>
</evidence>
<reference evidence="4 5" key="1">
    <citation type="submission" date="2019-02" db="EMBL/GenBank/DDBJ databases">
        <title>Deep-cultivation of Planctomycetes and their phenomic and genomic characterization uncovers novel biology.</title>
        <authorList>
            <person name="Wiegand S."/>
            <person name="Jogler M."/>
            <person name="Boedeker C."/>
            <person name="Pinto D."/>
            <person name="Vollmers J."/>
            <person name="Rivas-Marin E."/>
            <person name="Kohn T."/>
            <person name="Peeters S.H."/>
            <person name="Heuer A."/>
            <person name="Rast P."/>
            <person name="Oberbeckmann S."/>
            <person name="Bunk B."/>
            <person name="Jeske O."/>
            <person name="Meyerdierks A."/>
            <person name="Storesund J.E."/>
            <person name="Kallscheuer N."/>
            <person name="Luecker S."/>
            <person name="Lage O.M."/>
            <person name="Pohl T."/>
            <person name="Merkel B.J."/>
            <person name="Hornburger P."/>
            <person name="Mueller R.-W."/>
            <person name="Bruemmer F."/>
            <person name="Labrenz M."/>
            <person name="Spormann A.M."/>
            <person name="Op Den Camp H."/>
            <person name="Overmann J."/>
            <person name="Amann R."/>
            <person name="Jetten M.S.M."/>
            <person name="Mascher T."/>
            <person name="Medema M.H."/>
            <person name="Devos D.P."/>
            <person name="Kaster A.-K."/>
            <person name="Ovreas L."/>
            <person name="Rohde M."/>
            <person name="Galperin M.Y."/>
            <person name="Jogler C."/>
        </authorList>
    </citation>
    <scope>NUCLEOTIDE SEQUENCE [LARGE SCALE GENOMIC DNA]</scope>
    <source>
        <strain evidence="4 5">V7</strain>
    </source>
</reference>
<dbReference type="Pfam" id="PF13194">
    <property type="entry name" value="DUF4010"/>
    <property type="match status" value="1"/>
</dbReference>
<feature type="transmembrane region" description="Helical" evidence="1">
    <location>
        <begin position="74"/>
        <end position="92"/>
    </location>
</feature>
<accession>A0A5C6FNU0</accession>
<feature type="domain" description="DUF4010" evidence="3">
    <location>
        <begin position="194"/>
        <end position="402"/>
    </location>
</feature>
<feature type="transmembrane region" description="Helical" evidence="1">
    <location>
        <begin position="188"/>
        <end position="207"/>
    </location>
</feature>
<feature type="transmembrane region" description="Helical" evidence="1">
    <location>
        <begin position="214"/>
        <end position="233"/>
    </location>
</feature>
<feature type="transmembrane region" description="Helical" evidence="1">
    <location>
        <begin position="278"/>
        <end position="299"/>
    </location>
</feature>
<dbReference type="EMBL" id="SJPZ01000002">
    <property type="protein sequence ID" value="TWU62156.1"/>
    <property type="molecule type" value="Genomic_DNA"/>
</dbReference>
<evidence type="ECO:0000256" key="1">
    <source>
        <dbReference type="SAM" id="Phobius"/>
    </source>
</evidence>
<comment type="caution">
    <text evidence="4">The sequence shown here is derived from an EMBL/GenBank/DDBJ whole genome shotgun (WGS) entry which is preliminary data.</text>
</comment>
<protein>
    <submittedName>
        <fullName evidence="4">MgtC family protein</fullName>
    </submittedName>
</protein>
<dbReference type="PANTHER" id="PTHR39084">
    <property type="entry name" value="MEMBRANE PROTEIN-RELATED"/>
    <property type="match status" value="1"/>
</dbReference>
<feature type="domain" description="MgtC/SapB/SrpB/YhiD N-terminal" evidence="2">
    <location>
        <begin position="27"/>
        <end position="145"/>
    </location>
</feature>
<name>A0A5C6FNU0_9PLAN</name>
<proteinExistence type="predicted"/>
<dbReference type="AlphaFoldDB" id="A0A5C6FNU0"/>
<keyword evidence="1" id="KW-0812">Transmembrane</keyword>
<evidence type="ECO:0000259" key="2">
    <source>
        <dbReference type="Pfam" id="PF02308"/>
    </source>
</evidence>
<sequence length="451" mass="47451">MACGRCSLLMHPFEFESLTSMESFQSLAISLGLGLLVGLQREWKESDIAGIRTFPLITMLGTLCVIASGGVGWLSAAGLLSVAAMLAIANIAKLRSGVNSSGMTTEVAVLLMYVVGSALAVNQTGPAIVTAGVAAVLLHWKARLHGVVDAMTAKDLRAVMNLALIGLIILPLLPDETYGPYNVLNPFSIWRMVVLIVGISMAAYVAQKLLGAKAGAVLGGIFGGLISSTATTVSYARQTKDTPNISAIAALVIMIASTIVNIRVLIEIGAVAPALLDVAFPPIAAMLVLMVLECALLYMPVRKQDTTAPDYDNPAQLKPAIIFGALYAVVLFIVAAAKDMFGEQALYWIAGISGLTDVDAITLSTAKMFSEDRVDSQTAWRVILIATLSNLIFKAGIVAVLGSRRTFLYVCVAFGIAIAGGILLLVFWPGWDVTELGRLSGVSHLLNGGTK</sequence>
<dbReference type="PANTHER" id="PTHR39084:SF1">
    <property type="entry name" value="DUF4010 DOMAIN-CONTAINING PROTEIN"/>
    <property type="match status" value="1"/>
</dbReference>
<feature type="transmembrane region" description="Helical" evidence="1">
    <location>
        <begin position="245"/>
        <end position="266"/>
    </location>
</feature>
<dbReference type="InterPro" id="IPR049177">
    <property type="entry name" value="MgtC_SapB_SrpB_YhiD_N"/>
</dbReference>
<organism evidence="4 5">
    <name type="scientific">Crateriforma conspicua</name>
    <dbReference type="NCBI Taxonomy" id="2527996"/>
    <lineage>
        <taxon>Bacteria</taxon>
        <taxon>Pseudomonadati</taxon>
        <taxon>Planctomycetota</taxon>
        <taxon>Planctomycetia</taxon>
        <taxon>Planctomycetales</taxon>
        <taxon>Planctomycetaceae</taxon>
        <taxon>Crateriforma</taxon>
    </lineage>
</organism>
<feature type="transmembrane region" description="Helical" evidence="1">
    <location>
        <begin position="378"/>
        <end position="400"/>
    </location>
</feature>
<keyword evidence="1" id="KW-1133">Transmembrane helix</keyword>
<dbReference type="Proteomes" id="UP000316476">
    <property type="component" value="Unassembled WGS sequence"/>
</dbReference>
<dbReference type="Pfam" id="PF02308">
    <property type="entry name" value="MgtC"/>
    <property type="match status" value="1"/>
</dbReference>
<feature type="transmembrane region" description="Helical" evidence="1">
    <location>
        <begin position="345"/>
        <end position="366"/>
    </location>
</feature>
<feature type="transmembrane region" description="Helical" evidence="1">
    <location>
        <begin position="319"/>
        <end position="338"/>
    </location>
</feature>
<feature type="transmembrane region" description="Helical" evidence="1">
    <location>
        <begin position="407"/>
        <end position="428"/>
    </location>
</feature>
<feature type="transmembrane region" description="Helical" evidence="1">
    <location>
        <begin position="156"/>
        <end position="173"/>
    </location>
</feature>
<evidence type="ECO:0000313" key="4">
    <source>
        <dbReference type="EMBL" id="TWU62156.1"/>
    </source>
</evidence>
<gene>
    <name evidence="4" type="ORF">V7x_38850</name>
</gene>
<keyword evidence="1" id="KW-0472">Membrane</keyword>
<dbReference type="InterPro" id="IPR025105">
    <property type="entry name" value="DUF4010"/>
</dbReference>